<accession>A0A679BCH7</accession>
<evidence type="ECO:0000259" key="1">
    <source>
        <dbReference type="Pfam" id="PF06882"/>
    </source>
</evidence>
<sequence>MGWVIPTSTPPEADATWEHGLSAGDVIGVRPVTDRSFLSTTRQFSMLHICPSSYNDFLAMVAMKPGMYLAGADVPTPGVNMPAPVRDECLEALIIPTGRGDACDMPPAAT</sequence>
<gene>
    <name evidence="2" type="primary">ORUFIa0022A17.16</name>
</gene>
<organism evidence="2">
    <name type="scientific">Oryza rufipogon</name>
    <name type="common">Brownbeard rice</name>
    <name type="synonym">Asian wild rice</name>
    <dbReference type="NCBI Taxonomy" id="4529"/>
    <lineage>
        <taxon>Eukaryota</taxon>
        <taxon>Viridiplantae</taxon>
        <taxon>Streptophyta</taxon>
        <taxon>Embryophyta</taxon>
        <taxon>Tracheophyta</taxon>
        <taxon>Spermatophyta</taxon>
        <taxon>Magnoliopsida</taxon>
        <taxon>Liliopsida</taxon>
        <taxon>Poales</taxon>
        <taxon>Poaceae</taxon>
        <taxon>BOP clade</taxon>
        <taxon>Oryzoideae</taxon>
        <taxon>Oryzeae</taxon>
        <taxon>Oryzinae</taxon>
        <taxon>Oryza</taxon>
    </lineage>
</organism>
<proteinExistence type="predicted"/>
<protein>
    <submittedName>
        <fullName evidence="2">XS domain containing protein-like</fullName>
    </submittedName>
</protein>
<name>A0A679BCH7_ORYRU</name>
<dbReference type="AlphaFoldDB" id="A0A679BCH7"/>
<dbReference type="Pfam" id="PF06882">
    <property type="entry name" value="DUF1263"/>
    <property type="match status" value="1"/>
</dbReference>
<evidence type="ECO:0000313" key="2">
    <source>
        <dbReference type="EMBL" id="BBF89984.1"/>
    </source>
</evidence>
<reference evidence="2" key="1">
    <citation type="submission" date="2018-08" db="EMBL/GenBank/DDBJ databases">
        <title>Oryza rufipogon genomic DNA, chromosome 11, BAC clone:ORUFIa0022A17.</title>
        <authorList>
            <person name="Wu J."/>
            <person name="Kanamori H."/>
        </authorList>
    </citation>
    <scope>NUCLEOTIDE SEQUENCE</scope>
    <source>
        <strain evidence="2">W1943</strain>
    </source>
</reference>
<feature type="domain" description="DUF1263" evidence="1">
    <location>
        <begin position="46"/>
        <end position="102"/>
    </location>
</feature>
<dbReference type="EMBL" id="AP018880">
    <property type="protein sequence ID" value="BBF89984.1"/>
    <property type="molecule type" value="Genomic_DNA"/>
</dbReference>
<dbReference type="InterPro" id="IPR010685">
    <property type="entry name" value="DUF1263"/>
</dbReference>